<accession>A0A6J8E7S7</accession>
<evidence type="ECO:0000256" key="5">
    <source>
        <dbReference type="SAM" id="Coils"/>
    </source>
</evidence>
<dbReference type="OrthoDB" id="6097561at2759"/>
<keyword evidence="8" id="KW-0808">Transferase</keyword>
<dbReference type="SUPFAM" id="SSF57850">
    <property type="entry name" value="RING/U-box"/>
    <property type="match status" value="1"/>
</dbReference>
<keyword evidence="1" id="KW-0479">Metal-binding</keyword>
<dbReference type="GO" id="GO:0061630">
    <property type="term" value="F:ubiquitin protein ligase activity"/>
    <property type="evidence" value="ECO:0007669"/>
    <property type="project" value="UniProtKB-EC"/>
</dbReference>
<dbReference type="PROSITE" id="PS00518">
    <property type="entry name" value="ZF_RING_1"/>
    <property type="match status" value="1"/>
</dbReference>
<dbReference type="CDD" id="cd16449">
    <property type="entry name" value="RING-HC"/>
    <property type="match status" value="1"/>
</dbReference>
<dbReference type="PANTHER" id="PTHR25462">
    <property type="entry name" value="BONUS, ISOFORM C-RELATED"/>
    <property type="match status" value="1"/>
</dbReference>
<dbReference type="PANTHER" id="PTHR25462:SF296">
    <property type="entry name" value="MEIOTIC P26, ISOFORM F"/>
    <property type="match status" value="1"/>
</dbReference>
<evidence type="ECO:0000313" key="9">
    <source>
        <dbReference type="Proteomes" id="UP000507470"/>
    </source>
</evidence>
<dbReference type="Gene3D" id="3.30.40.10">
    <property type="entry name" value="Zinc/RING finger domain, C3HC4 (zinc finger)"/>
    <property type="match status" value="1"/>
</dbReference>
<feature type="coiled-coil region" evidence="5">
    <location>
        <begin position="212"/>
        <end position="279"/>
    </location>
</feature>
<sequence length="922" mass="105583">MTSERPALSIEKLKRHFLECTICKEQYDDEDKHPRVLPCLHSFCYSCLRRLIENKKYTCPLCNSDFRTENITPDVFPKDNTRRDLLDFVHAADENTFLACDECDENEKSIARCKDCFKFLGENCLKAHKSMKTFAKHKVFTLRDVTFDVNSISDFQSAGICPNHNEVLKLYCSGKDCRGPICHSCCLTSHMDDKYHVRRNIDEVYNEKRDILLEKEIQLKDMANELDQLYSKVEQTVEYLDENSKEVEREITAIFQTAIELLQRRRNCLLEEVRGIKKDKETVLLKQEDEIGFLRQNINDACEFMDQSLASKNQAAFLILSNTIAERFDYLLNRDFNKVPHDVNLINFRKCNLGAYFQLIVNMLGGVVSTTAYSPNTVVNIPHTIDKNEVFEFELIFYDFTNSEISEKIIVTYTLFDNKDNIFTDCEEILMTEDDGGKYKTSCTILDDADRISKILIKVNGKKFHCINIETTIKDGKEKSAYDKEISVAEHDIKNRVIYHRNEYAATESRKEDTLTENEIEEKLSELAKKNSSPKNGQEEKLTEHEKDSTTSDIGTEDTVTVHAKENILNDDEPEYELNHYGVEKPLTKQANNEEQNITVCAVHGGKCTRMPISFKHIFKWQVWPENKLILVLNIIHECDITVLIAGIGRSVECTSIITVMKCKECQTLWSLTAEFKLKMKRSVFQDTGSLIADCLETQNGEVVFLVKTEFDTCKIYVLDEHLRQIQEESAPIGSRNLMICGENTVAILGTRRLTIIKICSCIRTAVVPLPAADIPATSHNDKEILLYTNNTLLFIDCEGRSIDNIPISVENCYLLHASNEFLYFFCQDNRLSVCTIKGREIQGITFPERVCSCTTAPDGGVLAVCNSSSVFYISADGSKWSLMQSGFEPMRSIHVVCFCNQTKSLLFCHGCNYVSVYLYEK</sequence>
<dbReference type="InterPro" id="IPR018957">
    <property type="entry name" value="Znf_C3HC4_RING-type"/>
</dbReference>
<dbReference type="InterPro" id="IPR000315">
    <property type="entry name" value="Znf_B-box"/>
</dbReference>
<dbReference type="AlphaFoldDB" id="A0A6J8E7S7"/>
<dbReference type="InterPro" id="IPR001841">
    <property type="entry name" value="Znf_RING"/>
</dbReference>
<protein>
    <submittedName>
        <fullName evidence="8">TRIM33</fullName>
        <ecNumber evidence="8">2.3.2.27</ecNumber>
    </submittedName>
</protein>
<dbReference type="InterPro" id="IPR047153">
    <property type="entry name" value="TRIM45/56/19-like"/>
</dbReference>
<evidence type="ECO:0000259" key="7">
    <source>
        <dbReference type="PROSITE" id="PS50089"/>
    </source>
</evidence>
<dbReference type="Pfam" id="PF00097">
    <property type="entry name" value="zf-C3HC4"/>
    <property type="match status" value="1"/>
</dbReference>
<dbReference type="Proteomes" id="UP000507470">
    <property type="component" value="Unassembled WGS sequence"/>
</dbReference>
<dbReference type="InterPro" id="IPR017907">
    <property type="entry name" value="Znf_RING_CS"/>
</dbReference>
<dbReference type="SUPFAM" id="SSF50969">
    <property type="entry name" value="YVTN repeat-like/Quinoprotein amine dehydrogenase"/>
    <property type="match status" value="1"/>
</dbReference>
<dbReference type="InterPro" id="IPR013083">
    <property type="entry name" value="Znf_RING/FYVE/PHD"/>
</dbReference>
<evidence type="ECO:0000256" key="2">
    <source>
        <dbReference type="ARBA" id="ARBA00022771"/>
    </source>
</evidence>
<evidence type="ECO:0000256" key="3">
    <source>
        <dbReference type="ARBA" id="ARBA00022833"/>
    </source>
</evidence>
<keyword evidence="3" id="KW-0862">Zinc</keyword>
<dbReference type="GO" id="GO:0008270">
    <property type="term" value="F:zinc ion binding"/>
    <property type="evidence" value="ECO:0007669"/>
    <property type="project" value="UniProtKB-KW"/>
</dbReference>
<evidence type="ECO:0000256" key="6">
    <source>
        <dbReference type="SAM" id="MobiDB-lite"/>
    </source>
</evidence>
<dbReference type="SMART" id="SM00184">
    <property type="entry name" value="RING"/>
    <property type="match status" value="1"/>
</dbReference>
<gene>
    <name evidence="8" type="ORF">MCOR_48237</name>
</gene>
<dbReference type="EC" id="2.3.2.27" evidence="8"/>
<dbReference type="SMART" id="SM00336">
    <property type="entry name" value="BBOX"/>
    <property type="match status" value="2"/>
</dbReference>
<organism evidence="8 9">
    <name type="scientific">Mytilus coruscus</name>
    <name type="common">Sea mussel</name>
    <dbReference type="NCBI Taxonomy" id="42192"/>
    <lineage>
        <taxon>Eukaryota</taxon>
        <taxon>Metazoa</taxon>
        <taxon>Spiralia</taxon>
        <taxon>Lophotrochozoa</taxon>
        <taxon>Mollusca</taxon>
        <taxon>Bivalvia</taxon>
        <taxon>Autobranchia</taxon>
        <taxon>Pteriomorphia</taxon>
        <taxon>Mytilida</taxon>
        <taxon>Mytiloidea</taxon>
        <taxon>Mytilidae</taxon>
        <taxon>Mytilinae</taxon>
        <taxon>Mytilus</taxon>
    </lineage>
</organism>
<evidence type="ECO:0000256" key="4">
    <source>
        <dbReference type="PROSITE-ProRule" id="PRU00175"/>
    </source>
</evidence>
<keyword evidence="5" id="KW-0175">Coiled coil</keyword>
<feature type="domain" description="RING-type" evidence="7">
    <location>
        <begin position="20"/>
        <end position="63"/>
    </location>
</feature>
<dbReference type="PROSITE" id="PS50089">
    <property type="entry name" value="ZF_RING_2"/>
    <property type="match status" value="1"/>
</dbReference>
<evidence type="ECO:0000256" key="1">
    <source>
        <dbReference type="ARBA" id="ARBA00022723"/>
    </source>
</evidence>
<dbReference type="InterPro" id="IPR011044">
    <property type="entry name" value="Quino_amine_DH_bsu"/>
</dbReference>
<keyword evidence="9" id="KW-1185">Reference proteome</keyword>
<dbReference type="EMBL" id="CACVKT020008448">
    <property type="protein sequence ID" value="CAC5415545.1"/>
    <property type="molecule type" value="Genomic_DNA"/>
</dbReference>
<proteinExistence type="predicted"/>
<evidence type="ECO:0000313" key="8">
    <source>
        <dbReference type="EMBL" id="CAC5415545.1"/>
    </source>
</evidence>
<dbReference type="Gene3D" id="3.30.160.60">
    <property type="entry name" value="Classic Zinc Finger"/>
    <property type="match status" value="1"/>
</dbReference>
<keyword evidence="2 4" id="KW-0863">Zinc-finger</keyword>
<dbReference type="SUPFAM" id="SSF57845">
    <property type="entry name" value="B-box zinc-binding domain"/>
    <property type="match status" value="1"/>
</dbReference>
<name>A0A6J8E7S7_MYTCO</name>
<keyword evidence="8" id="KW-0012">Acyltransferase</keyword>
<reference evidence="8 9" key="1">
    <citation type="submission" date="2020-06" db="EMBL/GenBank/DDBJ databases">
        <authorList>
            <person name="Li R."/>
            <person name="Bekaert M."/>
        </authorList>
    </citation>
    <scope>NUCLEOTIDE SEQUENCE [LARGE SCALE GENOMIC DNA]</scope>
    <source>
        <strain evidence="9">wild</strain>
    </source>
</reference>
<feature type="compositionally biased region" description="Basic and acidic residues" evidence="6">
    <location>
        <begin position="537"/>
        <end position="550"/>
    </location>
</feature>
<feature type="region of interest" description="Disordered" evidence="6">
    <location>
        <begin position="525"/>
        <end position="555"/>
    </location>
</feature>